<organism evidence="3 4">
    <name type="scientific">Geodermatophilus normandii</name>
    <dbReference type="NCBI Taxonomy" id="1137989"/>
    <lineage>
        <taxon>Bacteria</taxon>
        <taxon>Bacillati</taxon>
        <taxon>Actinomycetota</taxon>
        <taxon>Actinomycetes</taxon>
        <taxon>Geodermatophilales</taxon>
        <taxon>Geodermatophilaceae</taxon>
        <taxon>Geodermatophilus</taxon>
    </lineage>
</organism>
<evidence type="ECO:0000313" key="3">
    <source>
        <dbReference type="EMBL" id="PWW21510.1"/>
    </source>
</evidence>
<dbReference type="Pfam" id="PF13625">
    <property type="entry name" value="Helicase_C_3"/>
    <property type="match status" value="1"/>
</dbReference>
<evidence type="ECO:0000256" key="1">
    <source>
        <dbReference type="SAM" id="MobiDB-lite"/>
    </source>
</evidence>
<gene>
    <name evidence="3" type="ORF">JD79_00642</name>
</gene>
<accession>A0A317QIS5</accession>
<reference evidence="4" key="1">
    <citation type="submission" date="2018-05" db="EMBL/GenBank/DDBJ databases">
        <authorList>
            <person name="Klenk H.-P."/>
            <person name="Huntemann M."/>
            <person name="Clum A."/>
            <person name="Pillay M."/>
            <person name="Palaniappan K."/>
            <person name="Varghese N."/>
            <person name="Mikhailova N."/>
            <person name="Stamatis D."/>
            <person name="Reddy T."/>
            <person name="Daum C."/>
            <person name="Shapiro N."/>
            <person name="Ivanova N."/>
            <person name="Kyrpides N."/>
            <person name="Woyke T."/>
        </authorList>
    </citation>
    <scope>NUCLEOTIDE SEQUENCE [LARGE SCALE GENOMIC DNA]</scope>
    <source>
        <strain evidence="4">DSM 45417</strain>
    </source>
</reference>
<sequence length="757" mass="78901">MVRMPADRPATLAAWLRTRSDAQLAALLAARPDVARPAPSDVVALASRLAVPVSVDRALDDLDAATLQVLDVVLLAPTDGVPAEDVHAALPGLPADVVDAAVERLTVRALLWGEDVLHAPDQVRRAVRHPAGLGRRAADLRVTLPADLPAAVGALDPAEREVLERLAGDRPVGHLPETGAGPATPARRLLQAGLLARIDALNVELPREIGLLLRGDAPYGPPRLRPEAAAVERDPAVVDRQAAGAALEVVGRVGELLAVLEEEPAGLLRSGGVAVRDRKRLAKGLTVSEADAGWLLELAFAAGLLDVGGPHRDEWLPTRGYDLWREQTLPDRWATLAAGWLESTRLPSLVGSRDVAGKAVNALSPDLVRHTAPAIRRSALAALVDSPRGRGLAPDDLVALLRWRTPRRADRLAPVPDMLTEAGRIGVLVGGVLSSGGRGLLTRGEEGAADGMQGLLPEPVDHVLAQPDLTLVAPGPLVAGLADTLAVVADVESSGGATVFRVSESSVRRALDAGWSATDLHDLFTRASRTPVPQALDYLVDDVARQHGRLRVGAVECYVRSDDHGLLSQVLGDRRTAAAELRRLAPGVLVSGLGADEVLTVLRQAGYAPAGESPGGAVLTRPPARPVRRAGARAAAVGRGTPADAGRGRGDRPRDPGRRRRAGRPPGRAGAAGPGGHHRGHAGAAVPRDPRGHPGVAGLRRRPGLGQPARGAAGVTGRWFPPGVGRAPAGEPHLRGAPDHLGGAGRRGSTGRRQRLT</sequence>
<keyword evidence="4" id="KW-1185">Reference proteome</keyword>
<feature type="region of interest" description="Disordered" evidence="1">
    <location>
        <begin position="607"/>
        <end position="757"/>
    </location>
</feature>
<dbReference type="InterPro" id="IPR032830">
    <property type="entry name" value="XPB/Ssl2_N"/>
</dbReference>
<feature type="domain" description="Helicase XPB/Ssl2 N-terminal" evidence="2">
    <location>
        <begin position="463"/>
        <end position="585"/>
    </location>
</feature>
<evidence type="ECO:0000259" key="2">
    <source>
        <dbReference type="Pfam" id="PF13625"/>
    </source>
</evidence>
<comment type="caution">
    <text evidence="3">The sequence shown here is derived from an EMBL/GenBank/DDBJ whole genome shotgun (WGS) entry which is preliminary data.</text>
</comment>
<dbReference type="EMBL" id="QGTX01000001">
    <property type="protein sequence ID" value="PWW21510.1"/>
    <property type="molecule type" value="Genomic_DNA"/>
</dbReference>
<feature type="compositionally biased region" description="Basic and acidic residues" evidence="1">
    <location>
        <begin position="646"/>
        <end position="656"/>
    </location>
</feature>
<keyword evidence="3" id="KW-0378">Hydrolase</keyword>
<feature type="compositionally biased region" description="Low complexity" evidence="1">
    <location>
        <begin position="632"/>
        <end position="645"/>
    </location>
</feature>
<evidence type="ECO:0000313" key="4">
    <source>
        <dbReference type="Proteomes" id="UP000246661"/>
    </source>
</evidence>
<dbReference type="AlphaFoldDB" id="A0A317QIS5"/>
<proteinExistence type="predicted"/>
<keyword evidence="3" id="KW-0347">Helicase</keyword>
<dbReference type="Proteomes" id="UP000246661">
    <property type="component" value="Unassembled WGS sequence"/>
</dbReference>
<keyword evidence="3" id="KW-0067">ATP-binding</keyword>
<keyword evidence="3" id="KW-0547">Nucleotide-binding</keyword>
<name>A0A317QIS5_9ACTN</name>
<dbReference type="GO" id="GO:0004386">
    <property type="term" value="F:helicase activity"/>
    <property type="evidence" value="ECO:0007669"/>
    <property type="project" value="UniProtKB-KW"/>
</dbReference>
<protein>
    <submittedName>
        <fullName evidence="3">XPB/Ssl2-like helicase family protein</fullName>
    </submittedName>
</protein>